<reference evidence="12 13" key="1">
    <citation type="submission" date="2016-10" db="EMBL/GenBank/DDBJ databases">
        <authorList>
            <person name="de Groot N.N."/>
        </authorList>
    </citation>
    <scope>NUCLEOTIDE SEQUENCE [LARGE SCALE GENOMIC DNA]</scope>
    <source>
        <strain evidence="12 13">DSM 18979</strain>
    </source>
</reference>
<dbReference type="Gene3D" id="3.40.50.300">
    <property type="entry name" value="P-loop containing nucleotide triphosphate hydrolases"/>
    <property type="match status" value="1"/>
</dbReference>
<dbReference type="InterPro" id="IPR027417">
    <property type="entry name" value="P-loop_NTPase"/>
</dbReference>
<gene>
    <name evidence="10" type="primary">engB</name>
    <name evidence="12" type="ORF">SAMN05660297_01957</name>
</gene>
<evidence type="ECO:0000256" key="4">
    <source>
        <dbReference type="ARBA" id="ARBA00022723"/>
    </source>
</evidence>
<comment type="function">
    <text evidence="10">Necessary for normal cell division and for the maintenance of normal septation.</text>
</comment>
<dbReference type="GO" id="GO:0005829">
    <property type="term" value="C:cytosol"/>
    <property type="evidence" value="ECO:0007669"/>
    <property type="project" value="TreeGrafter"/>
</dbReference>
<comment type="similarity">
    <text evidence="2 10">Belongs to the TRAFAC class TrmE-Era-EngA-EngB-Septin-like GTPase superfamily. EngB GTPase family.</text>
</comment>
<keyword evidence="13" id="KW-1185">Reference proteome</keyword>
<dbReference type="AlphaFoldDB" id="A0A1I0DB12"/>
<dbReference type="Proteomes" id="UP000199568">
    <property type="component" value="Unassembled WGS sequence"/>
</dbReference>
<dbReference type="STRING" id="426128.SAMN05660297_01957"/>
<keyword evidence="4" id="KW-0479">Metal-binding</keyword>
<dbReference type="HAMAP" id="MF_00321">
    <property type="entry name" value="GTPase_EngB"/>
    <property type="match status" value="1"/>
</dbReference>
<dbReference type="Pfam" id="PF01926">
    <property type="entry name" value="MMR_HSR1"/>
    <property type="match status" value="1"/>
</dbReference>
<evidence type="ECO:0000256" key="9">
    <source>
        <dbReference type="ARBA" id="ARBA00023306"/>
    </source>
</evidence>
<evidence type="ECO:0000313" key="13">
    <source>
        <dbReference type="Proteomes" id="UP000199568"/>
    </source>
</evidence>
<keyword evidence="6" id="KW-0460">Magnesium</keyword>
<name>A0A1I0DB12_9FIRM</name>
<keyword evidence="3 10" id="KW-0132">Cell division</keyword>
<evidence type="ECO:0000313" key="12">
    <source>
        <dbReference type="EMBL" id="SET29479.1"/>
    </source>
</evidence>
<organism evidence="12 13">
    <name type="scientific">Natronincola peptidivorans</name>
    <dbReference type="NCBI Taxonomy" id="426128"/>
    <lineage>
        <taxon>Bacteria</taxon>
        <taxon>Bacillati</taxon>
        <taxon>Bacillota</taxon>
        <taxon>Clostridia</taxon>
        <taxon>Peptostreptococcales</taxon>
        <taxon>Natronincolaceae</taxon>
        <taxon>Natronincola</taxon>
    </lineage>
</organism>
<proteinExistence type="inferred from homology"/>
<dbReference type="PANTHER" id="PTHR11649">
    <property type="entry name" value="MSS1/TRME-RELATED GTP-BINDING PROTEIN"/>
    <property type="match status" value="1"/>
</dbReference>
<dbReference type="OrthoDB" id="9804921at2"/>
<keyword evidence="5 10" id="KW-0547">Nucleotide-binding</keyword>
<dbReference type="InterPro" id="IPR030393">
    <property type="entry name" value="G_ENGB_dom"/>
</dbReference>
<evidence type="ECO:0000256" key="1">
    <source>
        <dbReference type="ARBA" id="ARBA00001946"/>
    </source>
</evidence>
<dbReference type="FunFam" id="3.40.50.300:FF:000098">
    <property type="entry name" value="Probable GTP-binding protein EngB"/>
    <property type="match status" value="1"/>
</dbReference>
<sequence>MKIKTSDFVTSAVVPTQYPEDLLPEIAMVGRSNVGKSSTINTMLGRKKLARVSGTPGKTRTINFFVINKEFYLVDLPGYGYAKVSKSEKASWGKSIETYLSTRKNLQEVMLLVDIRHEPSNDDKMMYDWIRHFGFGTIVIATKSDKIPRGQRQKHFKIIRQKLQMSKEDKIIPISSLKKEGVDVLWDSIADLFTSRQLPITIEEAPKQ</sequence>
<protein>
    <recommendedName>
        <fullName evidence="10">Probable GTP-binding protein EngB</fullName>
    </recommendedName>
</protein>
<dbReference type="InterPro" id="IPR019987">
    <property type="entry name" value="GTP-bd_ribosome_bio_YsxC"/>
</dbReference>
<keyword evidence="9 10" id="KW-0131">Cell cycle</keyword>
<comment type="cofactor">
    <cofactor evidence="1">
        <name>Mg(2+)</name>
        <dbReference type="ChEBI" id="CHEBI:18420"/>
    </cofactor>
</comment>
<dbReference type="NCBIfam" id="TIGR03598">
    <property type="entry name" value="GTPase_YsxC"/>
    <property type="match status" value="1"/>
</dbReference>
<dbReference type="PANTHER" id="PTHR11649:SF13">
    <property type="entry name" value="ENGB-TYPE G DOMAIN-CONTAINING PROTEIN"/>
    <property type="match status" value="1"/>
</dbReference>
<dbReference type="RefSeq" id="WP_090442984.1">
    <property type="nucleotide sequence ID" value="NZ_FOHU01000007.1"/>
</dbReference>
<evidence type="ECO:0000256" key="7">
    <source>
        <dbReference type="ARBA" id="ARBA00023134"/>
    </source>
</evidence>
<feature type="domain" description="EngB-type G" evidence="11">
    <location>
        <begin position="22"/>
        <end position="195"/>
    </location>
</feature>
<evidence type="ECO:0000256" key="2">
    <source>
        <dbReference type="ARBA" id="ARBA00009638"/>
    </source>
</evidence>
<dbReference type="GO" id="GO:0000917">
    <property type="term" value="P:division septum assembly"/>
    <property type="evidence" value="ECO:0007669"/>
    <property type="project" value="UniProtKB-KW"/>
</dbReference>
<evidence type="ECO:0000256" key="10">
    <source>
        <dbReference type="HAMAP-Rule" id="MF_00321"/>
    </source>
</evidence>
<dbReference type="GO" id="GO:0005525">
    <property type="term" value="F:GTP binding"/>
    <property type="evidence" value="ECO:0007669"/>
    <property type="project" value="UniProtKB-UniRule"/>
</dbReference>
<dbReference type="SUPFAM" id="SSF52540">
    <property type="entry name" value="P-loop containing nucleoside triphosphate hydrolases"/>
    <property type="match status" value="1"/>
</dbReference>
<accession>A0A1I0DB12</accession>
<dbReference type="EMBL" id="FOHU01000007">
    <property type="protein sequence ID" value="SET29479.1"/>
    <property type="molecule type" value="Genomic_DNA"/>
</dbReference>
<dbReference type="GO" id="GO:0046872">
    <property type="term" value="F:metal ion binding"/>
    <property type="evidence" value="ECO:0007669"/>
    <property type="project" value="UniProtKB-KW"/>
</dbReference>
<evidence type="ECO:0000256" key="6">
    <source>
        <dbReference type="ARBA" id="ARBA00022842"/>
    </source>
</evidence>
<keyword evidence="7 10" id="KW-0342">GTP-binding</keyword>
<dbReference type="CDD" id="cd01876">
    <property type="entry name" value="YihA_EngB"/>
    <property type="match status" value="1"/>
</dbReference>
<dbReference type="PROSITE" id="PS51706">
    <property type="entry name" value="G_ENGB"/>
    <property type="match status" value="1"/>
</dbReference>
<dbReference type="InterPro" id="IPR006073">
    <property type="entry name" value="GTP-bd"/>
</dbReference>
<evidence type="ECO:0000256" key="8">
    <source>
        <dbReference type="ARBA" id="ARBA00023210"/>
    </source>
</evidence>
<evidence type="ECO:0000256" key="5">
    <source>
        <dbReference type="ARBA" id="ARBA00022741"/>
    </source>
</evidence>
<keyword evidence="8 10" id="KW-0717">Septation</keyword>
<evidence type="ECO:0000256" key="3">
    <source>
        <dbReference type="ARBA" id="ARBA00022618"/>
    </source>
</evidence>
<evidence type="ECO:0000259" key="11">
    <source>
        <dbReference type="PROSITE" id="PS51706"/>
    </source>
</evidence>